<dbReference type="HOGENOM" id="CLU_973131_0_0_1"/>
<dbReference type="RefSeq" id="XP_001210154.1">
    <property type="nucleotide sequence ID" value="XM_001210154.1"/>
</dbReference>
<feature type="region of interest" description="Disordered" evidence="1">
    <location>
        <begin position="123"/>
        <end position="142"/>
    </location>
</feature>
<protein>
    <recommendedName>
        <fullName evidence="4">F-box domain-containing protein</fullName>
    </recommendedName>
</protein>
<dbReference type="OrthoDB" id="4381838at2759"/>
<dbReference type="AlphaFoldDB" id="Q0D1W6"/>
<evidence type="ECO:0008006" key="4">
    <source>
        <dbReference type="Google" id="ProtNLM"/>
    </source>
</evidence>
<dbReference type="EMBL" id="CH476594">
    <property type="protein sequence ID" value="EAU38714.1"/>
    <property type="molecule type" value="Genomic_DNA"/>
</dbReference>
<sequence>MESSKFYRKKVWWNTYRMVLYDPGDEMCWISGVKLHDKFTQCIPVDEDDGFYYRDWNTVQDPRMVAPRILSPSTTPKELAGYYIHSRCWELLSHHELRTVAERDMNTLRLALRTKYTQTGYQPKCWNPDASQEDPVRTKRVSDAISSALKQGRRRKTTKKKKKGKRQPAPQKARVGSCNLPLELLCMIFDYLPSQTVAFIEKELGVSMGNMYWRSRISTEFFYEIVGVDDERIDWKQLCLKLERQLATSTALVIRRYLLECMDDIMEIVRRSRSYTKWAGQQCKDK</sequence>
<name>Q0D1W6_ASPTN</name>
<accession>Q0D1W6</accession>
<evidence type="ECO:0000313" key="2">
    <source>
        <dbReference type="EMBL" id="EAU38714.1"/>
    </source>
</evidence>
<dbReference type="VEuPathDB" id="FungiDB:ATEG_00068"/>
<organism evidence="2 3">
    <name type="scientific">Aspergillus terreus (strain NIH 2624 / FGSC A1156)</name>
    <dbReference type="NCBI Taxonomy" id="341663"/>
    <lineage>
        <taxon>Eukaryota</taxon>
        <taxon>Fungi</taxon>
        <taxon>Dikarya</taxon>
        <taxon>Ascomycota</taxon>
        <taxon>Pezizomycotina</taxon>
        <taxon>Eurotiomycetes</taxon>
        <taxon>Eurotiomycetidae</taxon>
        <taxon>Eurotiales</taxon>
        <taxon>Aspergillaceae</taxon>
        <taxon>Aspergillus</taxon>
        <taxon>Aspergillus subgen. Circumdati</taxon>
    </lineage>
</organism>
<evidence type="ECO:0000313" key="3">
    <source>
        <dbReference type="Proteomes" id="UP000007963"/>
    </source>
</evidence>
<feature type="region of interest" description="Disordered" evidence="1">
    <location>
        <begin position="147"/>
        <end position="173"/>
    </location>
</feature>
<feature type="compositionally biased region" description="Basic residues" evidence="1">
    <location>
        <begin position="151"/>
        <end position="166"/>
    </location>
</feature>
<reference evidence="3" key="1">
    <citation type="submission" date="2005-09" db="EMBL/GenBank/DDBJ databases">
        <title>Annotation of the Aspergillus terreus NIH2624 genome.</title>
        <authorList>
            <person name="Birren B.W."/>
            <person name="Lander E.S."/>
            <person name="Galagan J.E."/>
            <person name="Nusbaum C."/>
            <person name="Devon K."/>
            <person name="Henn M."/>
            <person name="Ma L.-J."/>
            <person name="Jaffe D.B."/>
            <person name="Butler J."/>
            <person name="Alvarez P."/>
            <person name="Gnerre S."/>
            <person name="Grabherr M."/>
            <person name="Kleber M."/>
            <person name="Mauceli E.W."/>
            <person name="Brockman W."/>
            <person name="Rounsley S."/>
            <person name="Young S.K."/>
            <person name="LaButti K."/>
            <person name="Pushparaj V."/>
            <person name="DeCaprio D."/>
            <person name="Crawford M."/>
            <person name="Koehrsen M."/>
            <person name="Engels R."/>
            <person name="Montgomery P."/>
            <person name="Pearson M."/>
            <person name="Howarth C."/>
            <person name="Larson L."/>
            <person name="Luoma S."/>
            <person name="White J."/>
            <person name="Alvarado L."/>
            <person name="Kodira C.D."/>
            <person name="Zeng Q."/>
            <person name="Oleary S."/>
            <person name="Yandava C."/>
            <person name="Denning D.W."/>
            <person name="Nierman W.C."/>
            <person name="Milne T."/>
            <person name="Madden K."/>
        </authorList>
    </citation>
    <scope>NUCLEOTIDE SEQUENCE [LARGE SCALE GENOMIC DNA]</scope>
    <source>
        <strain evidence="3">NIH 2624 / FGSC A1156</strain>
    </source>
</reference>
<proteinExistence type="predicted"/>
<dbReference type="GeneID" id="4354824"/>
<gene>
    <name evidence="2" type="ORF">ATEG_00068</name>
</gene>
<dbReference type="OMA" id="ELQYMIM"/>
<evidence type="ECO:0000256" key="1">
    <source>
        <dbReference type="SAM" id="MobiDB-lite"/>
    </source>
</evidence>
<dbReference type="Proteomes" id="UP000007963">
    <property type="component" value="Unassembled WGS sequence"/>
</dbReference>